<organism evidence="2 3">
    <name type="scientific">Pyramidobacter piscolens W5455</name>
    <dbReference type="NCBI Taxonomy" id="352165"/>
    <lineage>
        <taxon>Bacteria</taxon>
        <taxon>Thermotogati</taxon>
        <taxon>Synergistota</taxon>
        <taxon>Synergistia</taxon>
        <taxon>Synergistales</taxon>
        <taxon>Dethiosulfovibrionaceae</taxon>
        <taxon>Pyramidobacter</taxon>
    </lineage>
</organism>
<reference evidence="2 3" key="1">
    <citation type="submission" date="2009-12" db="EMBL/GenBank/DDBJ databases">
        <authorList>
            <person name="Shrivastava S."/>
            <person name="Madupu R."/>
            <person name="Durkin A.S."/>
            <person name="Torralba M."/>
            <person name="Methe B."/>
            <person name="Sutton G.G."/>
            <person name="Strausberg R.L."/>
            <person name="Nelson K.E."/>
        </authorList>
    </citation>
    <scope>NUCLEOTIDE SEQUENCE [LARGE SCALE GENOMIC DNA]</scope>
    <source>
        <strain evidence="2 3">W5455</strain>
    </source>
</reference>
<proteinExistence type="predicted"/>
<evidence type="ECO:0000313" key="2">
    <source>
        <dbReference type="EMBL" id="EFB90005.1"/>
    </source>
</evidence>
<protein>
    <submittedName>
        <fullName evidence="2">Uncharacterized protein</fullName>
    </submittedName>
</protein>
<keyword evidence="1" id="KW-0812">Transmembrane</keyword>
<comment type="caution">
    <text evidence="2">The sequence shown here is derived from an EMBL/GenBank/DDBJ whole genome shotgun (WGS) entry which is preliminary data.</text>
</comment>
<keyword evidence="1" id="KW-0472">Membrane</keyword>
<keyword evidence="3" id="KW-1185">Reference proteome</keyword>
<accession>A0ABM9ZT26</accession>
<feature type="transmembrane region" description="Helical" evidence="1">
    <location>
        <begin position="23"/>
        <end position="43"/>
    </location>
</feature>
<dbReference type="EMBL" id="ADFP01000100">
    <property type="protein sequence ID" value="EFB90005.1"/>
    <property type="molecule type" value="Genomic_DNA"/>
</dbReference>
<name>A0ABM9ZT26_9BACT</name>
<dbReference type="Proteomes" id="UP000006462">
    <property type="component" value="Unassembled WGS sequence"/>
</dbReference>
<evidence type="ECO:0000313" key="3">
    <source>
        <dbReference type="Proteomes" id="UP000006462"/>
    </source>
</evidence>
<evidence type="ECO:0000256" key="1">
    <source>
        <dbReference type="SAM" id="Phobius"/>
    </source>
</evidence>
<keyword evidence="1" id="KW-1133">Transmembrane helix</keyword>
<gene>
    <name evidence="2" type="ORF">HMPREF7215_1107</name>
</gene>
<sequence>MPCPTPHNKKTKRSEKLLALPKGVFRIFSLGWFYSSCLIAFCAG</sequence>